<dbReference type="KEGG" id="lyk:FLP23_01910"/>
<organism evidence="1 2">
    <name type="scientific">Protaetiibacter larvae</name>
    <dbReference type="NCBI Taxonomy" id="2592654"/>
    <lineage>
        <taxon>Bacteria</taxon>
        <taxon>Bacillati</taxon>
        <taxon>Actinomycetota</taxon>
        <taxon>Actinomycetes</taxon>
        <taxon>Micrococcales</taxon>
        <taxon>Microbacteriaceae</taxon>
        <taxon>Protaetiibacter</taxon>
    </lineage>
</organism>
<dbReference type="AlphaFoldDB" id="A0A5C1Y4D8"/>
<gene>
    <name evidence="1" type="ORF">FLP23_01910</name>
</gene>
<name>A0A5C1Y4D8_9MICO</name>
<keyword evidence="2" id="KW-1185">Reference proteome</keyword>
<reference evidence="1 2" key="1">
    <citation type="submission" date="2019-09" db="EMBL/GenBank/DDBJ databases">
        <title>Genome sequencing of strain KACC 19322.</title>
        <authorList>
            <person name="Heo J."/>
            <person name="Kim S.-J."/>
            <person name="Kim J.-S."/>
            <person name="Hong S.-B."/>
            <person name="Kwon S.-W."/>
        </authorList>
    </citation>
    <scope>NUCLEOTIDE SEQUENCE [LARGE SCALE GENOMIC DNA]</scope>
    <source>
        <strain evidence="1 2">KACC 19322</strain>
    </source>
</reference>
<dbReference type="RefSeq" id="WP_149324314.1">
    <property type="nucleotide sequence ID" value="NZ_CP043504.1"/>
</dbReference>
<proteinExistence type="predicted"/>
<dbReference type="EMBL" id="CP043504">
    <property type="protein sequence ID" value="QEO08883.1"/>
    <property type="molecule type" value="Genomic_DNA"/>
</dbReference>
<evidence type="ECO:0000313" key="2">
    <source>
        <dbReference type="Proteomes" id="UP000322159"/>
    </source>
</evidence>
<protein>
    <submittedName>
        <fullName evidence="1">Uncharacterized protein</fullName>
    </submittedName>
</protein>
<evidence type="ECO:0000313" key="1">
    <source>
        <dbReference type="EMBL" id="QEO08883.1"/>
    </source>
</evidence>
<sequence>MAIGDKAAAKGLYVVEATDDHAVGYQDINRRGDELADEIDARAAGDAAAFPASKIIISDTFPAVVNGGLLFKVV</sequence>
<dbReference type="Proteomes" id="UP000322159">
    <property type="component" value="Chromosome"/>
</dbReference>
<accession>A0A5C1Y4D8</accession>